<dbReference type="RefSeq" id="WP_089767434.1">
    <property type="nucleotide sequence ID" value="NZ_FNPB01000007.1"/>
</dbReference>
<dbReference type="Pfam" id="PF00111">
    <property type="entry name" value="Fer2"/>
    <property type="match status" value="1"/>
</dbReference>
<dbReference type="InterPro" id="IPR001041">
    <property type="entry name" value="2Fe-2S_ferredoxin-type"/>
</dbReference>
<dbReference type="InterPro" id="IPR012675">
    <property type="entry name" value="Beta-grasp_dom_sf"/>
</dbReference>
<evidence type="ECO:0000259" key="6">
    <source>
        <dbReference type="PROSITE" id="PS51085"/>
    </source>
</evidence>
<dbReference type="GO" id="GO:0016491">
    <property type="term" value="F:oxidoreductase activity"/>
    <property type="evidence" value="ECO:0007669"/>
    <property type="project" value="UniProtKB-KW"/>
</dbReference>
<keyword evidence="1" id="KW-0001">2Fe-2S</keyword>
<evidence type="ECO:0000256" key="3">
    <source>
        <dbReference type="ARBA" id="ARBA00023002"/>
    </source>
</evidence>
<dbReference type="InterPro" id="IPR002888">
    <property type="entry name" value="2Fe-2S-bd"/>
</dbReference>
<dbReference type="Pfam" id="PF01799">
    <property type="entry name" value="Fer2_2"/>
    <property type="match status" value="1"/>
</dbReference>
<evidence type="ECO:0000256" key="2">
    <source>
        <dbReference type="ARBA" id="ARBA00022723"/>
    </source>
</evidence>
<protein>
    <submittedName>
        <fullName evidence="7">Carbon-monoxide dehydrogenase small subunit</fullName>
    </submittedName>
</protein>
<keyword evidence="5" id="KW-0411">Iron-sulfur</keyword>
<dbReference type="InterPro" id="IPR051452">
    <property type="entry name" value="Diverse_Oxidoreductases"/>
</dbReference>
<dbReference type="InterPro" id="IPR036884">
    <property type="entry name" value="2Fe-2S-bd_dom_sf"/>
</dbReference>
<dbReference type="SUPFAM" id="SSF47741">
    <property type="entry name" value="CO dehydrogenase ISP C-domain like"/>
    <property type="match status" value="1"/>
</dbReference>
<dbReference type="PANTHER" id="PTHR44379">
    <property type="entry name" value="OXIDOREDUCTASE WITH IRON-SULFUR SUBUNIT"/>
    <property type="match status" value="1"/>
</dbReference>
<dbReference type="FunFam" id="1.10.150.120:FF:000003">
    <property type="entry name" value="Carbon monoxide dehydrogenase, small subunit"/>
    <property type="match status" value="1"/>
</dbReference>
<dbReference type="PROSITE" id="PS51085">
    <property type="entry name" value="2FE2S_FER_2"/>
    <property type="match status" value="1"/>
</dbReference>
<gene>
    <name evidence="7" type="ORF">SAMN04487946_107130</name>
</gene>
<dbReference type="CDD" id="cd00207">
    <property type="entry name" value="fer2"/>
    <property type="match status" value="1"/>
</dbReference>
<feature type="domain" description="2Fe-2S ferredoxin-type" evidence="6">
    <location>
        <begin position="1"/>
        <end position="76"/>
    </location>
</feature>
<reference evidence="8" key="1">
    <citation type="submission" date="2016-10" db="EMBL/GenBank/DDBJ databases">
        <authorList>
            <person name="Varghese N."/>
            <person name="Submissions S."/>
        </authorList>
    </citation>
    <scope>NUCLEOTIDE SEQUENCE [LARGE SCALE GENOMIC DNA]</scope>
    <source>
        <strain evidence="8">CGMCC 1.10118</strain>
    </source>
</reference>
<dbReference type="PANTHER" id="PTHR44379:SF5">
    <property type="entry name" value="OXIDOREDUCTASE WITH IRON-SULFUR SUBUNIT"/>
    <property type="match status" value="1"/>
</dbReference>
<dbReference type="STRING" id="660517.SAMN04487946_107130"/>
<evidence type="ECO:0000313" key="8">
    <source>
        <dbReference type="Proteomes" id="UP000199170"/>
    </source>
</evidence>
<proteinExistence type="predicted"/>
<evidence type="ECO:0000256" key="4">
    <source>
        <dbReference type="ARBA" id="ARBA00023004"/>
    </source>
</evidence>
<dbReference type="AlphaFoldDB" id="A0A1H3HJQ0"/>
<dbReference type="EMBL" id="FNPB01000007">
    <property type="protein sequence ID" value="SDY15776.1"/>
    <property type="molecule type" value="Genomic_DNA"/>
</dbReference>
<sequence>MKIRLTLNGEKITLDASRSDSLLDILRRAGYTGTKRGCETGDCGFCTVLVDGDAVKSCIRPAARADESAVETIEDLGTQADLHPIQAAFVDNAALQCGFCTPGMIMRTKALLAENPDPEKAEVREALSGNLCRCTGYENIVSAVADAADRLAAGDRSDAATDGGRQRKQCTACDYEGVQE</sequence>
<dbReference type="InterPro" id="IPR036010">
    <property type="entry name" value="2Fe-2S_ferredoxin-like_sf"/>
</dbReference>
<keyword evidence="8" id="KW-1185">Reference proteome</keyword>
<keyword evidence="3" id="KW-0560">Oxidoreductase</keyword>
<dbReference type="Gene3D" id="3.10.20.30">
    <property type="match status" value="1"/>
</dbReference>
<evidence type="ECO:0000313" key="7">
    <source>
        <dbReference type="EMBL" id="SDY15776.1"/>
    </source>
</evidence>
<dbReference type="GO" id="GO:0046872">
    <property type="term" value="F:metal ion binding"/>
    <property type="evidence" value="ECO:0007669"/>
    <property type="project" value="UniProtKB-KW"/>
</dbReference>
<accession>A0A1H3HJQ0</accession>
<name>A0A1H3HJQ0_9EURY</name>
<organism evidence="7 8">
    <name type="scientific">Halobellus clavatus</name>
    <dbReference type="NCBI Taxonomy" id="660517"/>
    <lineage>
        <taxon>Archaea</taxon>
        <taxon>Methanobacteriati</taxon>
        <taxon>Methanobacteriota</taxon>
        <taxon>Stenosarchaea group</taxon>
        <taxon>Halobacteria</taxon>
        <taxon>Halobacteriales</taxon>
        <taxon>Haloferacaceae</taxon>
        <taxon>Halobellus</taxon>
    </lineage>
</organism>
<evidence type="ECO:0000256" key="5">
    <source>
        <dbReference type="ARBA" id="ARBA00023014"/>
    </source>
</evidence>
<keyword evidence="4" id="KW-0408">Iron</keyword>
<dbReference type="Gene3D" id="1.10.150.120">
    <property type="entry name" value="[2Fe-2S]-binding domain"/>
    <property type="match status" value="1"/>
</dbReference>
<evidence type="ECO:0000256" key="1">
    <source>
        <dbReference type="ARBA" id="ARBA00022714"/>
    </source>
</evidence>
<dbReference type="SUPFAM" id="SSF54292">
    <property type="entry name" value="2Fe-2S ferredoxin-like"/>
    <property type="match status" value="1"/>
</dbReference>
<keyword evidence="2" id="KW-0479">Metal-binding</keyword>
<dbReference type="GO" id="GO:0051537">
    <property type="term" value="F:2 iron, 2 sulfur cluster binding"/>
    <property type="evidence" value="ECO:0007669"/>
    <property type="project" value="UniProtKB-KW"/>
</dbReference>
<dbReference type="OrthoDB" id="37184at2157"/>
<dbReference type="Proteomes" id="UP000199170">
    <property type="component" value="Unassembled WGS sequence"/>
</dbReference>